<dbReference type="EMBL" id="UINC01017374">
    <property type="protein sequence ID" value="SVA71936.1"/>
    <property type="molecule type" value="Genomic_DNA"/>
</dbReference>
<accession>A0A381Y482</accession>
<evidence type="ECO:0008006" key="11">
    <source>
        <dbReference type="Google" id="ProtNLM"/>
    </source>
</evidence>
<dbReference type="GO" id="GO:0000287">
    <property type="term" value="F:magnesium ion binding"/>
    <property type="evidence" value="ECO:0007669"/>
    <property type="project" value="InterPro"/>
</dbReference>
<dbReference type="SUPFAM" id="SSF52467">
    <property type="entry name" value="DHS-like NAD/FAD-binding domain"/>
    <property type="match status" value="1"/>
</dbReference>
<evidence type="ECO:0000256" key="1">
    <source>
        <dbReference type="ARBA" id="ARBA00001946"/>
    </source>
</evidence>
<dbReference type="Gene3D" id="3.40.50.970">
    <property type="match status" value="2"/>
</dbReference>
<evidence type="ECO:0000256" key="6">
    <source>
        <dbReference type="RuleBase" id="RU362132"/>
    </source>
</evidence>
<dbReference type="InterPro" id="IPR029035">
    <property type="entry name" value="DHS-like_NAD/FAD-binding_dom"/>
</dbReference>
<evidence type="ECO:0000256" key="2">
    <source>
        <dbReference type="ARBA" id="ARBA00001964"/>
    </source>
</evidence>
<dbReference type="Pfam" id="PF00205">
    <property type="entry name" value="TPP_enzyme_M"/>
    <property type="match status" value="1"/>
</dbReference>
<proteinExistence type="inferred from homology"/>
<dbReference type="InterPro" id="IPR012000">
    <property type="entry name" value="Thiamin_PyroP_enz_cen_dom"/>
</dbReference>
<dbReference type="PROSITE" id="PS00187">
    <property type="entry name" value="TPP_ENZYMES"/>
    <property type="match status" value="1"/>
</dbReference>
<evidence type="ECO:0000259" key="7">
    <source>
        <dbReference type="Pfam" id="PF00205"/>
    </source>
</evidence>
<comment type="similarity">
    <text evidence="3 6">Belongs to the TPP enzyme family.</text>
</comment>
<reference evidence="10" key="1">
    <citation type="submission" date="2018-05" db="EMBL/GenBank/DDBJ databases">
        <authorList>
            <person name="Lanie J.A."/>
            <person name="Ng W.-L."/>
            <person name="Kazmierczak K.M."/>
            <person name="Andrzejewski T.M."/>
            <person name="Davidsen T.M."/>
            <person name="Wayne K.J."/>
            <person name="Tettelin H."/>
            <person name="Glass J.I."/>
            <person name="Rusch D."/>
            <person name="Podicherti R."/>
            <person name="Tsui H.-C.T."/>
            <person name="Winkler M.E."/>
        </authorList>
    </citation>
    <scope>NUCLEOTIDE SEQUENCE</scope>
</reference>
<dbReference type="GO" id="GO:0003984">
    <property type="term" value="F:acetolactate synthase activity"/>
    <property type="evidence" value="ECO:0007669"/>
    <property type="project" value="TreeGrafter"/>
</dbReference>
<dbReference type="Gene3D" id="3.40.50.1220">
    <property type="entry name" value="TPP-binding domain"/>
    <property type="match status" value="1"/>
</dbReference>
<dbReference type="CDD" id="cd07035">
    <property type="entry name" value="TPP_PYR_POX_like"/>
    <property type="match status" value="1"/>
</dbReference>
<evidence type="ECO:0000256" key="3">
    <source>
        <dbReference type="ARBA" id="ARBA00007812"/>
    </source>
</evidence>
<dbReference type="Pfam" id="PF02776">
    <property type="entry name" value="TPP_enzyme_N"/>
    <property type="match status" value="1"/>
</dbReference>
<dbReference type="InterPro" id="IPR045229">
    <property type="entry name" value="TPP_enz"/>
</dbReference>
<gene>
    <name evidence="10" type="ORF">METZ01_LOCUS124790</name>
</gene>
<dbReference type="GO" id="GO:0030976">
    <property type="term" value="F:thiamine pyrophosphate binding"/>
    <property type="evidence" value="ECO:0007669"/>
    <property type="project" value="InterPro"/>
</dbReference>
<evidence type="ECO:0000256" key="4">
    <source>
        <dbReference type="ARBA" id="ARBA00022723"/>
    </source>
</evidence>
<keyword evidence="5 6" id="KW-0786">Thiamine pyrophosphate</keyword>
<comment type="cofactor">
    <cofactor evidence="1">
        <name>Mg(2+)</name>
        <dbReference type="ChEBI" id="CHEBI:18420"/>
    </cofactor>
</comment>
<dbReference type="InterPro" id="IPR029061">
    <property type="entry name" value="THDP-binding"/>
</dbReference>
<evidence type="ECO:0000259" key="9">
    <source>
        <dbReference type="Pfam" id="PF02776"/>
    </source>
</evidence>
<dbReference type="PANTHER" id="PTHR18968">
    <property type="entry name" value="THIAMINE PYROPHOSPHATE ENZYMES"/>
    <property type="match status" value="1"/>
</dbReference>
<dbReference type="InterPro" id="IPR012001">
    <property type="entry name" value="Thiamin_PyroP_enz_TPP-bd_dom"/>
</dbReference>
<dbReference type="CDD" id="cd02004">
    <property type="entry name" value="TPP_BZL_OCoD_HPCL"/>
    <property type="match status" value="1"/>
</dbReference>
<feature type="domain" description="Thiamine pyrophosphate enzyme TPP-binding" evidence="8">
    <location>
        <begin position="376"/>
        <end position="524"/>
    </location>
</feature>
<dbReference type="InterPro" id="IPR000399">
    <property type="entry name" value="TPP-bd_CS"/>
</dbReference>
<evidence type="ECO:0000256" key="5">
    <source>
        <dbReference type="ARBA" id="ARBA00023052"/>
    </source>
</evidence>
<feature type="domain" description="Thiamine pyrophosphate enzyme N-terminal TPP-binding" evidence="9">
    <location>
        <begin position="2"/>
        <end position="80"/>
    </location>
</feature>
<organism evidence="10">
    <name type="scientific">marine metagenome</name>
    <dbReference type="NCBI Taxonomy" id="408172"/>
    <lineage>
        <taxon>unclassified sequences</taxon>
        <taxon>metagenomes</taxon>
        <taxon>ecological metagenomes</taxon>
    </lineage>
</organism>
<dbReference type="GO" id="GO:0005948">
    <property type="term" value="C:acetolactate synthase complex"/>
    <property type="evidence" value="ECO:0007669"/>
    <property type="project" value="TreeGrafter"/>
</dbReference>
<sequence length="538" mass="58942">MGIRVIDVRHESTAVFAADSISRLSGIIGVAAVTAGPGLTNTITAIKNAQMAQVPVLILGGAAATVLKDRGSLQDIDHLSVVESITKYAKTIKRVKDLQPSLEEAISTATSGVPGPVYLEIPVDLLYPESLVREWYGLKSIGKSMPWWMTRYLNWNVNRIFKDKNKTFPENTRIEDSQDTSLHIHRLSEMLQSAKQPVLLIGSQALINPAQHEKLADAVKNLNIPTFVSGMARGLLSKSYLPIFRHERTKALKEADLVILAGVPCDFRLDYGRVINHKAKILSINLSRNDLYLNRKPTKAILTSPGTFLIDWSNSGKNNSDSKWVNWQEQLAIRNDKRQTDIIDQSNIATDFVNPMKLCLSLNEHIQGGDIIVADGGDFVATASYILQPRSFTGWLDPGVFGTLGVGAGFILGAKLTHPNSVVWAIYGDGAFGYSLMEFDSFVRHNIPVIAIIGNDAGWTQIARDQVHMLGSAVSTELAPTEYHKAVEALGGAGYFIDDENQIDEVLTHAKESAQSGKPTVVNVRIGKTDFRKGSLSM</sequence>
<dbReference type="SUPFAM" id="SSF52518">
    <property type="entry name" value="Thiamin diphosphate-binding fold (THDP-binding)"/>
    <property type="match status" value="2"/>
</dbReference>
<keyword evidence="4" id="KW-0479">Metal-binding</keyword>
<comment type="cofactor">
    <cofactor evidence="2">
        <name>thiamine diphosphate</name>
        <dbReference type="ChEBI" id="CHEBI:58937"/>
    </cofactor>
</comment>
<feature type="domain" description="Thiamine pyrophosphate enzyme central" evidence="7">
    <location>
        <begin position="185"/>
        <end position="309"/>
    </location>
</feature>
<evidence type="ECO:0000259" key="8">
    <source>
        <dbReference type="Pfam" id="PF02775"/>
    </source>
</evidence>
<evidence type="ECO:0000313" key="10">
    <source>
        <dbReference type="EMBL" id="SVA71936.1"/>
    </source>
</evidence>
<dbReference type="InterPro" id="IPR011766">
    <property type="entry name" value="TPP_enzyme_TPP-bd"/>
</dbReference>
<dbReference type="GO" id="GO:0050660">
    <property type="term" value="F:flavin adenine dinucleotide binding"/>
    <property type="evidence" value="ECO:0007669"/>
    <property type="project" value="TreeGrafter"/>
</dbReference>
<dbReference type="AlphaFoldDB" id="A0A381Y482"/>
<dbReference type="Pfam" id="PF02775">
    <property type="entry name" value="TPP_enzyme_C"/>
    <property type="match status" value="1"/>
</dbReference>
<dbReference type="PANTHER" id="PTHR18968:SF166">
    <property type="entry name" value="2-HYDROXYACYL-COA LYASE 2"/>
    <property type="match status" value="1"/>
</dbReference>
<protein>
    <recommendedName>
        <fullName evidence="11">Acetolactate synthase</fullName>
    </recommendedName>
</protein>
<dbReference type="GO" id="GO:0009097">
    <property type="term" value="P:isoleucine biosynthetic process"/>
    <property type="evidence" value="ECO:0007669"/>
    <property type="project" value="TreeGrafter"/>
</dbReference>
<name>A0A381Y482_9ZZZZ</name>
<dbReference type="GO" id="GO:0009099">
    <property type="term" value="P:L-valine biosynthetic process"/>
    <property type="evidence" value="ECO:0007669"/>
    <property type="project" value="TreeGrafter"/>
</dbReference>